<dbReference type="Pfam" id="PF16747">
    <property type="entry name" value="Adhesin_E"/>
    <property type="match status" value="1"/>
</dbReference>
<organism evidence="2 3">
    <name type="scientific">Candidatus Nitrospira nitrosa</name>
    <dbReference type="NCBI Taxonomy" id="1742972"/>
    <lineage>
        <taxon>Bacteria</taxon>
        <taxon>Pseudomonadati</taxon>
        <taxon>Nitrospirota</taxon>
        <taxon>Nitrospiria</taxon>
        <taxon>Nitrospirales</taxon>
        <taxon>Nitrospiraceae</taxon>
        <taxon>Nitrospira</taxon>
    </lineage>
</organism>
<dbReference type="InterPro" id="IPR031939">
    <property type="entry name" value="Adhesin_E-like"/>
</dbReference>
<protein>
    <recommendedName>
        <fullName evidence="1">Surface-adhesin protein E-like domain-containing protein</fullName>
    </recommendedName>
</protein>
<evidence type="ECO:0000313" key="3">
    <source>
        <dbReference type="Proteomes" id="UP000199032"/>
    </source>
</evidence>
<name>A0A0S4LGE2_9BACT</name>
<dbReference type="RefSeq" id="WP_141654304.1">
    <property type="nucleotide sequence ID" value="NZ_CZQA01000008.1"/>
</dbReference>
<keyword evidence="3" id="KW-1185">Reference proteome</keyword>
<dbReference type="EMBL" id="CZQA01000008">
    <property type="protein sequence ID" value="CUS35709.1"/>
    <property type="molecule type" value="Genomic_DNA"/>
</dbReference>
<dbReference type="OrthoDB" id="9797897at2"/>
<evidence type="ECO:0000259" key="1">
    <source>
        <dbReference type="Pfam" id="PF16747"/>
    </source>
</evidence>
<gene>
    <name evidence="2" type="ORF">COMA1_20414</name>
</gene>
<evidence type="ECO:0000313" key="2">
    <source>
        <dbReference type="EMBL" id="CUS35709.1"/>
    </source>
</evidence>
<dbReference type="Proteomes" id="UP000199032">
    <property type="component" value="Unassembled WGS sequence"/>
</dbReference>
<accession>A0A0S4LGE2</accession>
<sequence>MSNRIAPSPSCFLTMALIIWASPVFAGWVAIEKQYQPAGLETIYFDPEQVQRTGIRVTLWQLTDLKWNNTTRFLSLKTHKEFDCANSRVRTLQVIEFSRQMGAGRSRSGYIENGNWQAIGTQGANHALSKAACGKP</sequence>
<feature type="domain" description="Surface-adhesin protein E-like" evidence="1">
    <location>
        <begin position="28"/>
        <end position="134"/>
    </location>
</feature>
<dbReference type="AlphaFoldDB" id="A0A0S4LGE2"/>
<proteinExistence type="predicted"/>
<reference evidence="2 3" key="1">
    <citation type="submission" date="2015-10" db="EMBL/GenBank/DDBJ databases">
        <authorList>
            <person name="Gilbert D.G."/>
        </authorList>
    </citation>
    <scope>NUCLEOTIDE SEQUENCE [LARGE SCALE GENOMIC DNA]</scope>
    <source>
        <strain evidence="2">COMA1</strain>
    </source>
</reference>